<accession>A0A9P8Q5B5</accession>
<dbReference type="PANTHER" id="PTHR42700">
    <property type="entry name" value="SULFATE ADENYLYLTRANSFERASE"/>
    <property type="match status" value="1"/>
</dbReference>
<feature type="non-terminal residue" evidence="3">
    <location>
        <position position="78"/>
    </location>
</feature>
<evidence type="ECO:0000313" key="3">
    <source>
        <dbReference type="EMBL" id="KAH3684311.1"/>
    </source>
</evidence>
<dbReference type="SUPFAM" id="SSF88697">
    <property type="entry name" value="PUA domain-like"/>
    <property type="match status" value="1"/>
</dbReference>
<dbReference type="GO" id="GO:0010134">
    <property type="term" value="P:sulfate assimilation via adenylyl sulfate reduction"/>
    <property type="evidence" value="ECO:0007669"/>
    <property type="project" value="TreeGrafter"/>
</dbReference>
<dbReference type="AlphaFoldDB" id="A0A9P8Q5B5"/>
<evidence type="ECO:0000256" key="1">
    <source>
        <dbReference type="ARBA" id="ARBA00022679"/>
    </source>
</evidence>
<dbReference type="Gene3D" id="3.10.400.10">
    <property type="entry name" value="Sulfate adenylyltransferase"/>
    <property type="match status" value="1"/>
</dbReference>
<dbReference type="Proteomes" id="UP000774326">
    <property type="component" value="Unassembled WGS sequence"/>
</dbReference>
<dbReference type="GO" id="GO:0019379">
    <property type="term" value="P:sulfate assimilation, phosphoadenylyl sulfate reduction by phosphoadenylyl-sulfate reductase (thioredoxin)"/>
    <property type="evidence" value="ECO:0007669"/>
    <property type="project" value="TreeGrafter"/>
</dbReference>
<protein>
    <recommendedName>
        <fullName evidence="2">ATP-sulfurylase PUA-like domain-containing protein</fullName>
    </recommendedName>
</protein>
<keyword evidence="4" id="KW-1185">Reference proteome</keyword>
<organism evidence="3 4">
    <name type="scientific">Wickerhamomyces pijperi</name>
    <name type="common">Yeast</name>
    <name type="synonym">Pichia pijperi</name>
    <dbReference type="NCBI Taxonomy" id="599730"/>
    <lineage>
        <taxon>Eukaryota</taxon>
        <taxon>Fungi</taxon>
        <taxon>Dikarya</taxon>
        <taxon>Ascomycota</taxon>
        <taxon>Saccharomycotina</taxon>
        <taxon>Saccharomycetes</taxon>
        <taxon>Phaffomycetales</taxon>
        <taxon>Wickerhamomycetaceae</taxon>
        <taxon>Wickerhamomyces</taxon>
    </lineage>
</organism>
<dbReference type="GO" id="GO:0005737">
    <property type="term" value="C:cytoplasm"/>
    <property type="evidence" value="ECO:0007669"/>
    <property type="project" value="TreeGrafter"/>
</dbReference>
<comment type="caution">
    <text evidence="3">The sequence shown here is derived from an EMBL/GenBank/DDBJ whole genome shotgun (WGS) entry which is preliminary data.</text>
</comment>
<reference evidence="3" key="1">
    <citation type="journal article" date="2021" name="Open Biol.">
        <title>Shared evolutionary footprints suggest mitochondrial oxidative damage underlies multiple complex I losses in fungi.</title>
        <authorList>
            <person name="Schikora-Tamarit M.A."/>
            <person name="Marcet-Houben M."/>
            <person name="Nosek J."/>
            <person name="Gabaldon T."/>
        </authorList>
    </citation>
    <scope>NUCLEOTIDE SEQUENCE</scope>
    <source>
        <strain evidence="3">CBS2887</strain>
    </source>
</reference>
<sequence>MRLASGEIWTIPITLDVSKDVASGLESGQRIVLRDPRDDLALAILTIDDIYTPNKEVEAKEVFRGDPEHPAIRYLLDT</sequence>
<dbReference type="EMBL" id="JAEUBG010002622">
    <property type="protein sequence ID" value="KAH3684311.1"/>
    <property type="molecule type" value="Genomic_DNA"/>
</dbReference>
<proteinExistence type="predicted"/>
<gene>
    <name evidence="3" type="ORF">WICPIJ_004717</name>
</gene>
<name>A0A9P8Q5B5_WICPI</name>
<keyword evidence="1" id="KW-0808">Transferase</keyword>
<dbReference type="PANTHER" id="PTHR42700:SF1">
    <property type="entry name" value="SULFATE ADENYLYLTRANSFERASE"/>
    <property type="match status" value="1"/>
</dbReference>
<evidence type="ECO:0000259" key="2">
    <source>
        <dbReference type="Pfam" id="PF14306"/>
    </source>
</evidence>
<dbReference type="GO" id="GO:0004781">
    <property type="term" value="F:sulfate adenylyltransferase (ATP) activity"/>
    <property type="evidence" value="ECO:0007669"/>
    <property type="project" value="TreeGrafter"/>
</dbReference>
<feature type="domain" description="ATP-sulfurylase PUA-like" evidence="2">
    <location>
        <begin position="1"/>
        <end position="76"/>
    </location>
</feature>
<evidence type="ECO:0000313" key="4">
    <source>
        <dbReference type="Proteomes" id="UP000774326"/>
    </source>
</evidence>
<dbReference type="InterPro" id="IPR050512">
    <property type="entry name" value="Sulf_AdTrans/APS_kinase"/>
</dbReference>
<dbReference type="Pfam" id="PF14306">
    <property type="entry name" value="PUA_2"/>
    <property type="match status" value="1"/>
</dbReference>
<dbReference type="InterPro" id="IPR025980">
    <property type="entry name" value="ATP-Sase_PUA-like_dom"/>
</dbReference>
<dbReference type="InterPro" id="IPR015947">
    <property type="entry name" value="PUA-like_sf"/>
</dbReference>
<reference evidence="3" key="2">
    <citation type="submission" date="2021-01" db="EMBL/GenBank/DDBJ databases">
        <authorList>
            <person name="Schikora-Tamarit M.A."/>
        </authorList>
    </citation>
    <scope>NUCLEOTIDE SEQUENCE</scope>
    <source>
        <strain evidence="3">CBS2887</strain>
    </source>
</reference>